<dbReference type="InterPro" id="IPR036291">
    <property type="entry name" value="NAD(P)-bd_dom_sf"/>
</dbReference>
<dbReference type="InterPro" id="IPR050259">
    <property type="entry name" value="SDR"/>
</dbReference>
<dbReference type="EMBL" id="PNRG01000008">
    <property type="protein sequence ID" value="PMR81728.1"/>
    <property type="molecule type" value="Genomic_DNA"/>
</dbReference>
<sequence length="262" mass="27626">MDLGIAGRWAIVGAASQGLGRGCAEALAAEGVNLVINARGRETLEATGEALRQRYPEIEVHTVAGDIGHHEVQKALLDACPQVDILVNNNGGPPPGDFRDWQRDDWVAAVEANMITPIELIKACVDGMAERGFGRVVNITSSAVKAPIDILGLSNGARCGLTGFVAGLARQPQLAARNVTLNNLLPGAFDTARLRGNLERTAQAQGGSVDTVREQREQAIPAGRFGNAEEFGAFCAFMCSQQAAYLTGQNILLDGGSYPGTF</sequence>
<keyword evidence="3" id="KW-1185">Reference proteome</keyword>
<organism evidence="2 3">
    <name type="scientific">Halomonas urumqiensis</name>
    <dbReference type="NCBI Taxonomy" id="1684789"/>
    <lineage>
        <taxon>Bacteria</taxon>
        <taxon>Pseudomonadati</taxon>
        <taxon>Pseudomonadota</taxon>
        <taxon>Gammaproteobacteria</taxon>
        <taxon>Oceanospirillales</taxon>
        <taxon>Halomonadaceae</taxon>
        <taxon>Halomonas</taxon>
    </lineage>
</organism>
<dbReference type="FunFam" id="3.40.50.720:FF:000642">
    <property type="entry name" value="Short-chain dehydrogenase/reductase SDR"/>
    <property type="match status" value="1"/>
</dbReference>
<gene>
    <name evidence="2" type="ORF">C1H70_04885</name>
</gene>
<dbReference type="AlphaFoldDB" id="A0A2N7UMS5"/>
<dbReference type="CDD" id="cd05344">
    <property type="entry name" value="BKR_like_SDR_like"/>
    <property type="match status" value="1"/>
</dbReference>
<name>A0A2N7UMS5_9GAMM</name>
<dbReference type="InterPro" id="IPR002347">
    <property type="entry name" value="SDR_fam"/>
</dbReference>
<evidence type="ECO:0000256" key="1">
    <source>
        <dbReference type="ARBA" id="ARBA00006484"/>
    </source>
</evidence>
<evidence type="ECO:0000313" key="2">
    <source>
        <dbReference type="EMBL" id="PMR81728.1"/>
    </source>
</evidence>
<dbReference type="Gene3D" id="3.40.50.720">
    <property type="entry name" value="NAD(P)-binding Rossmann-like Domain"/>
    <property type="match status" value="1"/>
</dbReference>
<dbReference type="Pfam" id="PF13561">
    <property type="entry name" value="adh_short_C2"/>
    <property type="match status" value="1"/>
</dbReference>
<dbReference type="OrthoDB" id="9804774at2"/>
<accession>A0A2N7UMS5</accession>
<reference evidence="2 3" key="1">
    <citation type="submission" date="2018-01" db="EMBL/GenBank/DDBJ databases">
        <title>Halomonas endophytica sp. nov., isolated from storage liquid in the stems of Populus euphratica.</title>
        <authorList>
            <person name="Chen C."/>
        </authorList>
    </citation>
    <scope>NUCLEOTIDE SEQUENCE [LARGE SCALE GENOMIC DNA]</scope>
    <source>
        <strain evidence="2 3">BZ-SZ-XJ27</strain>
    </source>
</reference>
<comment type="similarity">
    <text evidence="1">Belongs to the short-chain dehydrogenases/reductases (SDR) family.</text>
</comment>
<evidence type="ECO:0000313" key="3">
    <source>
        <dbReference type="Proteomes" id="UP000235547"/>
    </source>
</evidence>
<protein>
    <submittedName>
        <fullName evidence="2">3-oxoacyl-ACP reductase</fullName>
    </submittedName>
</protein>
<dbReference type="RefSeq" id="WP_102587213.1">
    <property type="nucleotide sequence ID" value="NZ_BNAE01000003.1"/>
</dbReference>
<dbReference type="SUPFAM" id="SSF51735">
    <property type="entry name" value="NAD(P)-binding Rossmann-fold domains"/>
    <property type="match status" value="1"/>
</dbReference>
<comment type="caution">
    <text evidence="2">The sequence shown here is derived from an EMBL/GenBank/DDBJ whole genome shotgun (WGS) entry which is preliminary data.</text>
</comment>
<dbReference type="Proteomes" id="UP000235547">
    <property type="component" value="Unassembled WGS sequence"/>
</dbReference>
<proteinExistence type="inferred from homology"/>
<dbReference type="PRINTS" id="PR00081">
    <property type="entry name" value="GDHRDH"/>
</dbReference>
<dbReference type="PANTHER" id="PTHR42879">
    <property type="entry name" value="3-OXOACYL-(ACYL-CARRIER-PROTEIN) REDUCTASE"/>
    <property type="match status" value="1"/>
</dbReference>
<dbReference type="PANTHER" id="PTHR42879:SF6">
    <property type="entry name" value="NADPH-DEPENDENT REDUCTASE BACG"/>
    <property type="match status" value="1"/>
</dbReference>